<feature type="domain" description="CobQ/CobB/MinD/ParA nucleotide binding" evidence="8">
    <location>
        <begin position="4"/>
        <end position="189"/>
    </location>
</feature>
<protein>
    <recommendedName>
        <fullName evidence="7">Cobyrinate a,c-diamide synthase</fullName>
        <ecNumber evidence="7">6.3.5.11</ecNumber>
    </recommendedName>
    <alternativeName>
        <fullName evidence="7">Cobyrinic acid a,c-diamide synthetase</fullName>
    </alternativeName>
</protein>
<evidence type="ECO:0000256" key="3">
    <source>
        <dbReference type="ARBA" id="ARBA00022741"/>
    </source>
</evidence>
<accession>A0AAU9E423</accession>
<keyword evidence="2 7" id="KW-0436">Ligase</keyword>
<sequence>MGGIVIAGVNSNVGKTTITLGIMKALVKRKLKVQAYKVGPDYIDPAFHTHVTNTYSRNLDSWMLNEETIKYLYHKNLADSDIAIVEGVMGMYDGFSGDSEIGSTAHVSKILNLPVVLVIDGSGIAASAAAIVKGFATFDKKVNIAGVIINKVHGEKHYDILRKAIEKYTDVLCLGYVNKDTSISLESRHLGLVPSDEVDQLDEKINIISQMIEETLDIGKLIDLSVQNNSNYNLKDNKIIDLLISNKNKYKDVKIGVALDKAFNFYYKDNLDLLEYFGAKIKYFSPMSDDELPKDVSLIYFGGGFPEVFAKKLTNNTLMINSIKDAFNKKMPIYAECGGLMYLTGSIKTLNGDIFQMCSIINGKSQMTKRLQRFGYIEVNTTKDSIVGKKNTNFKAHEFHRSIVISDDEKIFDVSKKREFGNRNWLCGYKKKNLLASYSHIHFFNNVNIALNLLENAEKFRKESLED</sequence>
<comment type="catalytic activity">
    <reaction evidence="7">
        <text>cob(II)yrinate + 2 L-glutamine + 2 ATP + 2 H2O = cob(II)yrinate a,c diamide + 2 L-glutamate + 2 ADP + 2 phosphate + 2 H(+)</text>
        <dbReference type="Rhea" id="RHEA:26289"/>
        <dbReference type="ChEBI" id="CHEBI:15377"/>
        <dbReference type="ChEBI" id="CHEBI:15378"/>
        <dbReference type="ChEBI" id="CHEBI:29985"/>
        <dbReference type="ChEBI" id="CHEBI:30616"/>
        <dbReference type="ChEBI" id="CHEBI:43474"/>
        <dbReference type="ChEBI" id="CHEBI:58359"/>
        <dbReference type="ChEBI" id="CHEBI:58537"/>
        <dbReference type="ChEBI" id="CHEBI:58894"/>
        <dbReference type="ChEBI" id="CHEBI:456216"/>
        <dbReference type="EC" id="6.3.5.11"/>
    </reaction>
</comment>
<dbReference type="CDD" id="cd05388">
    <property type="entry name" value="CobB_N"/>
    <property type="match status" value="1"/>
</dbReference>
<comment type="function">
    <text evidence="7">Catalyzes the ATP-dependent amidation of the two carboxylate groups at positions a and c of cobyrinate, using either L-glutamine or ammonia as the nitrogen source.</text>
</comment>
<dbReference type="NCBIfam" id="NF002204">
    <property type="entry name" value="PRK01077.1"/>
    <property type="match status" value="1"/>
</dbReference>
<dbReference type="CDD" id="cd03130">
    <property type="entry name" value="GATase1_CobB"/>
    <property type="match status" value="1"/>
</dbReference>
<feature type="domain" description="CobB/CobQ-like glutamine amidotransferase" evidence="9">
    <location>
        <begin position="254"/>
        <end position="446"/>
    </location>
</feature>
<evidence type="ECO:0000259" key="9">
    <source>
        <dbReference type="Pfam" id="PF07685"/>
    </source>
</evidence>
<dbReference type="PANTHER" id="PTHR43873:SF1">
    <property type="entry name" value="COBYRINATE A,C-DIAMIDE SYNTHASE"/>
    <property type="match status" value="1"/>
</dbReference>
<dbReference type="NCBIfam" id="TIGR00379">
    <property type="entry name" value="cobB"/>
    <property type="match status" value="1"/>
</dbReference>
<dbReference type="InterPro" id="IPR027417">
    <property type="entry name" value="P-loop_NTPase"/>
</dbReference>
<dbReference type="Pfam" id="PF01656">
    <property type="entry name" value="CbiA"/>
    <property type="match status" value="1"/>
</dbReference>
<dbReference type="PROSITE" id="PS51274">
    <property type="entry name" value="GATASE_COBBQ"/>
    <property type="match status" value="1"/>
</dbReference>
<evidence type="ECO:0000313" key="11">
    <source>
        <dbReference type="Proteomes" id="UP001321786"/>
    </source>
</evidence>
<dbReference type="InterPro" id="IPR011698">
    <property type="entry name" value="GATase_3"/>
</dbReference>
<proteinExistence type="inferred from homology"/>
<organism evidence="10 11">
    <name type="scientific">Helicovermis profundi</name>
    <dbReference type="NCBI Taxonomy" id="3065157"/>
    <lineage>
        <taxon>Bacteria</taxon>
        <taxon>Bacillati</taxon>
        <taxon>Bacillota</taxon>
        <taxon>Clostridia</taxon>
        <taxon>Helicovermis</taxon>
    </lineage>
</organism>
<dbReference type="InterPro" id="IPR004484">
    <property type="entry name" value="CbiA/CobB_synth"/>
</dbReference>
<dbReference type="GO" id="GO:0009236">
    <property type="term" value="P:cobalamin biosynthetic process"/>
    <property type="evidence" value="ECO:0007669"/>
    <property type="project" value="UniProtKB-UniRule"/>
</dbReference>
<feature type="site" description="Increases nucleophilicity of active site Cys" evidence="7">
    <location>
        <position position="440"/>
    </location>
</feature>
<dbReference type="InterPro" id="IPR029062">
    <property type="entry name" value="Class_I_gatase-like"/>
</dbReference>
<gene>
    <name evidence="7" type="primary">cbiA</name>
    <name evidence="10" type="ORF">HLPR_10410</name>
</gene>
<dbReference type="GO" id="GO:0005524">
    <property type="term" value="F:ATP binding"/>
    <property type="evidence" value="ECO:0007669"/>
    <property type="project" value="UniProtKB-UniRule"/>
</dbReference>
<evidence type="ECO:0000256" key="5">
    <source>
        <dbReference type="ARBA" id="ARBA00022842"/>
    </source>
</evidence>
<dbReference type="RefSeq" id="WP_338537016.1">
    <property type="nucleotide sequence ID" value="NZ_AP028654.1"/>
</dbReference>
<dbReference type="SUPFAM" id="SSF52540">
    <property type="entry name" value="P-loop containing nucleoside triphosphate hydrolases"/>
    <property type="match status" value="1"/>
</dbReference>
<keyword evidence="6 7" id="KW-0315">Glutamine amidotransferase</keyword>
<dbReference type="HAMAP" id="MF_00027">
    <property type="entry name" value="CobB_CbiA"/>
    <property type="match status" value="1"/>
</dbReference>
<keyword evidence="5 7" id="KW-0460">Magnesium</keyword>
<comment type="cofactor">
    <cofactor evidence="1 7">
        <name>Mg(2+)</name>
        <dbReference type="ChEBI" id="CHEBI:18420"/>
    </cofactor>
</comment>
<dbReference type="Proteomes" id="UP001321786">
    <property type="component" value="Chromosome"/>
</dbReference>
<dbReference type="EC" id="6.3.5.11" evidence="7"/>
<evidence type="ECO:0000256" key="1">
    <source>
        <dbReference type="ARBA" id="ARBA00001946"/>
    </source>
</evidence>
<evidence type="ECO:0000256" key="7">
    <source>
        <dbReference type="HAMAP-Rule" id="MF_00027"/>
    </source>
</evidence>
<comment type="miscellaneous">
    <text evidence="7">The a and c carboxylates of cobyrinate are activated for nucleophilic attack via formation of a phosphorylated intermediate by ATP. CbiA catalyzes first the amidation of the c-carboxylate, and then that of the a-carboxylate.</text>
</comment>
<dbReference type="KEGG" id="hprf:HLPR_10410"/>
<comment type="pathway">
    <text evidence="7">Cofactor biosynthesis; adenosylcobalamin biosynthesis; cob(II)yrinate a,c-diamide from sirohydrochlorin (anaerobic route): step 10/10.</text>
</comment>
<evidence type="ECO:0000313" key="10">
    <source>
        <dbReference type="EMBL" id="BEP28710.1"/>
    </source>
</evidence>
<keyword evidence="3 7" id="KW-0547">Nucleotide-binding</keyword>
<dbReference type="Gene3D" id="3.40.50.880">
    <property type="match status" value="1"/>
</dbReference>
<keyword evidence="11" id="KW-1185">Reference proteome</keyword>
<dbReference type="Pfam" id="PF07685">
    <property type="entry name" value="GATase_3"/>
    <property type="match status" value="1"/>
</dbReference>
<comment type="domain">
    <text evidence="7">Comprises of two domains. The C-terminal domain contains the binding site for glutamine and catalyzes the hydrolysis of this substrate to glutamate and ammonia. The N-terminal domain is anticipated to bind ATP and cobyrinate and catalyzes the ultimate synthesis of the diamide product. The ammonia produced via the glutaminase domain is probably translocated to the adjacent domain via a molecular tunnel, where it reacts with an activated intermediate.</text>
</comment>
<dbReference type="AlphaFoldDB" id="A0AAU9E423"/>
<dbReference type="Gene3D" id="3.40.50.300">
    <property type="entry name" value="P-loop containing nucleotide triphosphate hydrolases"/>
    <property type="match status" value="2"/>
</dbReference>
<feature type="active site" description="Nucleophile" evidence="7">
    <location>
        <position position="337"/>
    </location>
</feature>
<keyword evidence="4 7" id="KW-0067">ATP-binding</keyword>
<keyword evidence="7" id="KW-0169">Cobalamin biosynthesis</keyword>
<evidence type="ECO:0000256" key="4">
    <source>
        <dbReference type="ARBA" id="ARBA00022840"/>
    </source>
</evidence>
<dbReference type="SUPFAM" id="SSF52317">
    <property type="entry name" value="Class I glutamine amidotransferase-like"/>
    <property type="match status" value="1"/>
</dbReference>
<evidence type="ECO:0000256" key="6">
    <source>
        <dbReference type="ARBA" id="ARBA00022962"/>
    </source>
</evidence>
<dbReference type="InterPro" id="IPR002586">
    <property type="entry name" value="CobQ/CobB/MinD/ParA_Nub-bd_dom"/>
</dbReference>
<evidence type="ECO:0000256" key="2">
    <source>
        <dbReference type="ARBA" id="ARBA00022598"/>
    </source>
</evidence>
<evidence type="ECO:0000259" key="8">
    <source>
        <dbReference type="Pfam" id="PF01656"/>
    </source>
</evidence>
<comment type="similarity">
    <text evidence="7">Belongs to the CobB/CbiA family.</text>
</comment>
<name>A0AAU9E423_9FIRM</name>
<reference evidence="10 11" key="1">
    <citation type="submission" date="2023-08" db="EMBL/GenBank/DDBJ databases">
        <title>Helicovermis profunda gen. nov., sp. nov., a novel mesophilic, fermentative bacterium within the Bacillota from a deep-sea hydrothermal vent chimney.</title>
        <authorList>
            <person name="Miyazaki U."/>
            <person name="Mizutani D."/>
            <person name="Hashimoto Y."/>
            <person name="Tame A."/>
            <person name="Sawayama S."/>
            <person name="Miyazaki J."/>
            <person name="Takai K."/>
            <person name="Nakagawa S."/>
        </authorList>
    </citation>
    <scope>NUCLEOTIDE SEQUENCE [LARGE SCALE GENOMIC DNA]</scope>
    <source>
        <strain evidence="10 11">S502</strain>
    </source>
</reference>
<dbReference type="EMBL" id="AP028654">
    <property type="protein sequence ID" value="BEP28710.1"/>
    <property type="molecule type" value="Genomic_DNA"/>
</dbReference>
<dbReference type="PANTHER" id="PTHR43873">
    <property type="entry name" value="COBYRINATE A,C-DIAMIDE SYNTHASE"/>
    <property type="match status" value="1"/>
</dbReference>
<dbReference type="GO" id="GO:0042242">
    <property type="term" value="F:cobyrinic acid a,c-diamide synthase activity"/>
    <property type="evidence" value="ECO:0007669"/>
    <property type="project" value="UniProtKB-UniRule"/>
</dbReference>